<comment type="caution">
    <text evidence="1">The sequence shown here is derived from an EMBL/GenBank/DDBJ whole genome shotgun (WGS) entry which is preliminary data.</text>
</comment>
<protein>
    <submittedName>
        <fullName evidence="1">Inositol 1,4,5-trisphosphate receptor-interacting protein-like 1</fullName>
    </submittedName>
</protein>
<organism evidence="1 2">
    <name type="scientific">Grus japonensis</name>
    <name type="common">Japanese crane</name>
    <name type="synonym">Red-crowned crane</name>
    <dbReference type="NCBI Taxonomy" id="30415"/>
    <lineage>
        <taxon>Eukaryota</taxon>
        <taxon>Metazoa</taxon>
        <taxon>Chordata</taxon>
        <taxon>Craniata</taxon>
        <taxon>Vertebrata</taxon>
        <taxon>Euteleostomi</taxon>
        <taxon>Archelosauria</taxon>
        <taxon>Archosauria</taxon>
        <taxon>Dinosauria</taxon>
        <taxon>Saurischia</taxon>
        <taxon>Theropoda</taxon>
        <taxon>Coelurosauria</taxon>
        <taxon>Aves</taxon>
        <taxon>Neognathae</taxon>
        <taxon>Neoaves</taxon>
        <taxon>Gruiformes</taxon>
        <taxon>Gruidae</taxon>
        <taxon>Grus</taxon>
    </lineage>
</organism>
<evidence type="ECO:0000313" key="1">
    <source>
        <dbReference type="EMBL" id="GAB0177905.1"/>
    </source>
</evidence>
<gene>
    <name evidence="1" type="ORF">GRJ2_000255800</name>
</gene>
<accession>A0ABC9VXE5</accession>
<proteinExistence type="predicted"/>
<dbReference type="EMBL" id="BAAFJT010000001">
    <property type="protein sequence ID" value="GAB0177905.1"/>
    <property type="molecule type" value="Genomic_DNA"/>
</dbReference>
<dbReference type="AlphaFoldDB" id="A0ABC9VXE5"/>
<dbReference type="Proteomes" id="UP001623348">
    <property type="component" value="Unassembled WGS sequence"/>
</dbReference>
<evidence type="ECO:0000313" key="2">
    <source>
        <dbReference type="Proteomes" id="UP001623348"/>
    </source>
</evidence>
<sequence length="196" mass="22659">MPVRKSCLYVQLECTCTREQLVGVILCFLHHCQDDLRRNQESSLLHTLCSGSYLNVEKTSRCIQMLLVKAAWQVIPQSQHCWLTVLPSSCSCKLQLKNASEGTLSIEMRFELWLDDSDDFRTIKRNFLLLLDDSLRQLCCCLEEKCLNHLLFSKKKVPEEMVLSLAFCMASMLKLSQHLTQEMVAHAQVLQEFEEL</sequence>
<reference evidence="1 2" key="1">
    <citation type="submission" date="2024-06" db="EMBL/GenBank/DDBJ databases">
        <title>The draft genome of Grus japonensis, version 3.</title>
        <authorList>
            <person name="Nabeshima K."/>
            <person name="Suzuki S."/>
            <person name="Onuma M."/>
        </authorList>
    </citation>
    <scope>NUCLEOTIDE SEQUENCE [LARGE SCALE GENOMIC DNA]</scope>
    <source>
        <strain evidence="1 2">451A</strain>
    </source>
</reference>
<keyword evidence="2" id="KW-1185">Reference proteome</keyword>
<name>A0ABC9VXE5_GRUJA</name>